<feature type="transmembrane region" description="Helical" evidence="8">
    <location>
        <begin position="298"/>
        <end position="316"/>
    </location>
</feature>
<evidence type="ECO:0000256" key="2">
    <source>
        <dbReference type="ARBA" id="ARBA00008335"/>
    </source>
</evidence>
<feature type="transmembrane region" description="Helical" evidence="8">
    <location>
        <begin position="27"/>
        <end position="46"/>
    </location>
</feature>
<comment type="subcellular location">
    <subcellularLocation>
        <location evidence="1">Cell membrane</location>
        <topology evidence="1">Multi-pass membrane protein</topology>
    </subcellularLocation>
</comment>
<evidence type="ECO:0000256" key="8">
    <source>
        <dbReference type="SAM" id="Phobius"/>
    </source>
</evidence>
<name>A0ABV3LHW0_9MICO</name>
<dbReference type="Gene3D" id="1.20.1250.20">
    <property type="entry name" value="MFS general substrate transporter like domains"/>
    <property type="match status" value="2"/>
</dbReference>
<dbReference type="InterPro" id="IPR020846">
    <property type="entry name" value="MFS_dom"/>
</dbReference>
<sequence length="415" mass="43712">MAASDARVSQDDVFAGHIPRTRSYRRLIAGLFFAGVATFAQLYSLQAVLPQVAGDLEVAASTAALTVSAATLGIAVAVIPWSLVADRIGRIPAMAIGIIAATSFGLAAPLSTEITVLLVLRLGEGLALGAVPAVALAYLSEEVHARHVAAAAGSYTAGTTVGGLTGRLVAGPLGEAFDWRIGVWSVTVLCTVAAVLFLWLVPRARRFVPGRMRTDAGPGKLARLIRALRSPRLLALYAQGFLLMGAFVAVYNYLGFHLIAPPFMLPVWLVTLLFLAYLAGTLSSPWAGSLAVRYGRRWVLLAAIGLFIAGAALMYVPSPIVILIGLVVFTGGFFGAHAIASSWAPVLADPTSRAQAPSLYYFAYYAGSSLFGWALGIVFGQASWGWFLGAVIFMGLVAAVIATVALRPNRWPDRP</sequence>
<dbReference type="InterPro" id="IPR036259">
    <property type="entry name" value="MFS_trans_sf"/>
</dbReference>
<gene>
    <name evidence="10" type="ORF">AB0301_04570</name>
</gene>
<organism evidence="10 11">
    <name type="scientific">Microbacterium profundi</name>
    <dbReference type="NCBI Taxonomy" id="450380"/>
    <lineage>
        <taxon>Bacteria</taxon>
        <taxon>Bacillati</taxon>
        <taxon>Actinomycetota</taxon>
        <taxon>Actinomycetes</taxon>
        <taxon>Micrococcales</taxon>
        <taxon>Microbacteriaceae</taxon>
        <taxon>Microbacterium</taxon>
    </lineage>
</organism>
<evidence type="ECO:0000256" key="7">
    <source>
        <dbReference type="ARBA" id="ARBA00023136"/>
    </source>
</evidence>
<keyword evidence="3" id="KW-0813">Transport</keyword>
<keyword evidence="7 8" id="KW-0472">Membrane</keyword>
<dbReference type="InterPro" id="IPR011701">
    <property type="entry name" value="MFS"/>
</dbReference>
<feature type="transmembrane region" description="Helical" evidence="8">
    <location>
        <begin position="148"/>
        <end position="169"/>
    </location>
</feature>
<feature type="transmembrane region" description="Helical" evidence="8">
    <location>
        <begin position="266"/>
        <end position="286"/>
    </location>
</feature>
<comment type="similarity">
    <text evidence="2">Belongs to the major facilitator superfamily.</text>
</comment>
<feature type="transmembrane region" description="Helical" evidence="8">
    <location>
        <begin position="91"/>
        <end position="110"/>
    </location>
</feature>
<evidence type="ECO:0000313" key="10">
    <source>
        <dbReference type="EMBL" id="MEW1974343.1"/>
    </source>
</evidence>
<evidence type="ECO:0000256" key="3">
    <source>
        <dbReference type="ARBA" id="ARBA00022448"/>
    </source>
</evidence>
<feature type="transmembrane region" description="Helical" evidence="8">
    <location>
        <begin position="359"/>
        <end position="380"/>
    </location>
</feature>
<dbReference type="Proteomes" id="UP001553715">
    <property type="component" value="Unassembled WGS sequence"/>
</dbReference>
<dbReference type="PANTHER" id="PTHR43271">
    <property type="entry name" value="BLL2771 PROTEIN"/>
    <property type="match status" value="1"/>
</dbReference>
<feature type="transmembrane region" description="Helical" evidence="8">
    <location>
        <begin position="58"/>
        <end position="79"/>
    </location>
</feature>
<evidence type="ECO:0000256" key="4">
    <source>
        <dbReference type="ARBA" id="ARBA00022475"/>
    </source>
</evidence>
<keyword evidence="6 8" id="KW-1133">Transmembrane helix</keyword>
<proteinExistence type="inferred from homology"/>
<evidence type="ECO:0000259" key="9">
    <source>
        <dbReference type="PROSITE" id="PS50850"/>
    </source>
</evidence>
<dbReference type="PANTHER" id="PTHR43271:SF1">
    <property type="entry name" value="INNER MEMBRANE TRANSPORT PROTEIN YNFM"/>
    <property type="match status" value="1"/>
</dbReference>
<feature type="transmembrane region" description="Helical" evidence="8">
    <location>
        <begin position="233"/>
        <end position="254"/>
    </location>
</feature>
<comment type="caution">
    <text evidence="10">The sequence shown here is derived from an EMBL/GenBank/DDBJ whole genome shotgun (WGS) entry which is preliminary data.</text>
</comment>
<dbReference type="SUPFAM" id="SSF103473">
    <property type="entry name" value="MFS general substrate transporter"/>
    <property type="match status" value="1"/>
</dbReference>
<feature type="transmembrane region" description="Helical" evidence="8">
    <location>
        <begin position="181"/>
        <end position="201"/>
    </location>
</feature>
<protein>
    <submittedName>
        <fullName evidence="10">MFS transporter</fullName>
    </submittedName>
</protein>
<feature type="transmembrane region" description="Helical" evidence="8">
    <location>
        <begin position="386"/>
        <end position="406"/>
    </location>
</feature>
<evidence type="ECO:0000313" key="11">
    <source>
        <dbReference type="Proteomes" id="UP001553715"/>
    </source>
</evidence>
<feature type="transmembrane region" description="Helical" evidence="8">
    <location>
        <begin position="116"/>
        <end position="139"/>
    </location>
</feature>
<dbReference type="Pfam" id="PF07690">
    <property type="entry name" value="MFS_1"/>
    <property type="match status" value="2"/>
</dbReference>
<evidence type="ECO:0000256" key="5">
    <source>
        <dbReference type="ARBA" id="ARBA00022692"/>
    </source>
</evidence>
<feature type="transmembrane region" description="Helical" evidence="8">
    <location>
        <begin position="322"/>
        <end position="347"/>
    </location>
</feature>
<accession>A0ABV3LHW0</accession>
<reference evidence="10 11" key="1">
    <citation type="submission" date="2024-06" db="EMBL/GenBank/DDBJ databases">
        <title>The Natural Products Discovery Center: Release of the First 8490 Sequenced Strains for Exploring Actinobacteria Biosynthetic Diversity.</title>
        <authorList>
            <person name="Kalkreuter E."/>
            <person name="Kautsar S.A."/>
            <person name="Yang D."/>
            <person name="Bader C.D."/>
            <person name="Teijaro C.N."/>
            <person name="Fluegel L."/>
            <person name="Davis C.M."/>
            <person name="Simpson J.R."/>
            <person name="Lauterbach L."/>
            <person name="Steele A.D."/>
            <person name="Gui C."/>
            <person name="Meng S."/>
            <person name="Li G."/>
            <person name="Viehrig K."/>
            <person name="Ye F."/>
            <person name="Su P."/>
            <person name="Kiefer A.F."/>
            <person name="Nichols A."/>
            <person name="Cepeda A.J."/>
            <person name="Yan W."/>
            <person name="Fan B."/>
            <person name="Jiang Y."/>
            <person name="Adhikari A."/>
            <person name="Zheng C.-J."/>
            <person name="Schuster L."/>
            <person name="Cowan T.M."/>
            <person name="Smanski M.J."/>
            <person name="Chevrette M.G."/>
            <person name="De Carvalho L.P.S."/>
            <person name="Shen B."/>
        </authorList>
    </citation>
    <scope>NUCLEOTIDE SEQUENCE [LARGE SCALE GENOMIC DNA]</scope>
    <source>
        <strain evidence="10 11">NPDC077434</strain>
    </source>
</reference>
<dbReference type="PROSITE" id="PS50850">
    <property type="entry name" value="MFS"/>
    <property type="match status" value="1"/>
</dbReference>
<evidence type="ECO:0000256" key="1">
    <source>
        <dbReference type="ARBA" id="ARBA00004651"/>
    </source>
</evidence>
<dbReference type="EMBL" id="JBFBMH010000004">
    <property type="protein sequence ID" value="MEW1974343.1"/>
    <property type="molecule type" value="Genomic_DNA"/>
</dbReference>
<dbReference type="CDD" id="cd17324">
    <property type="entry name" value="MFS_NepI_like"/>
    <property type="match status" value="1"/>
</dbReference>
<keyword evidence="5 8" id="KW-0812">Transmembrane</keyword>
<feature type="domain" description="Major facilitator superfamily (MFS) profile" evidence="9">
    <location>
        <begin position="27"/>
        <end position="407"/>
    </location>
</feature>
<dbReference type="RefSeq" id="WP_366232556.1">
    <property type="nucleotide sequence ID" value="NZ_JBFBMH010000004.1"/>
</dbReference>
<keyword evidence="11" id="KW-1185">Reference proteome</keyword>
<evidence type="ECO:0000256" key="6">
    <source>
        <dbReference type="ARBA" id="ARBA00022989"/>
    </source>
</evidence>
<keyword evidence="4" id="KW-1003">Cell membrane</keyword>